<feature type="transmembrane region" description="Helical" evidence="1">
    <location>
        <begin position="3107"/>
        <end position="3127"/>
    </location>
</feature>
<feature type="domain" description="DUF5979" evidence="2">
    <location>
        <begin position="1662"/>
        <end position="1782"/>
    </location>
</feature>
<dbReference type="Proteomes" id="UP000275356">
    <property type="component" value="Unassembled WGS sequence"/>
</dbReference>
<keyword evidence="1" id="KW-0472">Membrane</keyword>
<dbReference type="InterPro" id="IPR046022">
    <property type="entry name" value="DUF5979"/>
</dbReference>
<evidence type="ECO:0000313" key="6">
    <source>
        <dbReference type="Proteomes" id="UP000275356"/>
    </source>
</evidence>
<feature type="domain" description="DUF5979" evidence="2">
    <location>
        <begin position="1901"/>
        <end position="2019"/>
    </location>
</feature>
<comment type="caution">
    <text evidence="5">The sequence shown here is derived from an EMBL/GenBank/DDBJ whole genome shotgun (WGS) entry which is preliminary data.</text>
</comment>
<dbReference type="Pfam" id="PF25549">
    <property type="entry name" value="DUF7927"/>
    <property type="match status" value="2"/>
</dbReference>
<feature type="domain" description="DUF5979" evidence="2">
    <location>
        <begin position="1546"/>
        <end position="1654"/>
    </location>
</feature>
<dbReference type="RefSeq" id="WP_170169377.1">
    <property type="nucleotide sequence ID" value="NZ_RKHQ01000001.1"/>
</dbReference>
<name>A0A3N2DAI2_9MICO</name>
<feature type="domain" description="DUF5979" evidence="2">
    <location>
        <begin position="648"/>
        <end position="734"/>
    </location>
</feature>
<feature type="domain" description="DUF5979" evidence="2">
    <location>
        <begin position="1432"/>
        <end position="1539"/>
    </location>
</feature>
<feature type="domain" description="DUF7927" evidence="4">
    <location>
        <begin position="2853"/>
        <end position="2967"/>
    </location>
</feature>
<dbReference type="NCBIfam" id="NF038131">
    <property type="entry name" value="choice_anch_K"/>
    <property type="match status" value="1"/>
</dbReference>
<feature type="domain" description="DUF5979" evidence="2">
    <location>
        <begin position="871"/>
        <end position="972"/>
    </location>
</feature>
<evidence type="ECO:0000259" key="4">
    <source>
        <dbReference type="Pfam" id="PF25549"/>
    </source>
</evidence>
<proteinExistence type="predicted"/>
<sequence length="3133" mass="318067">MRHATSAPSLRSRIGARPHRWVSILTTAALILGAAPVVTALSLLGAPAPAEAATITVSAPQARMDTHYGWTGATGSSNAANGDRYRFGSAPTSTTTGFISNTGGFAGNGSNGGFGGTSPYYADGNTAWVSNGTTAWTAHGYDNNPSASETRLHLSDQSAIGFEPASLTQVETGQIFNLGRMVHSNNPVTVTNDWFQGDLDIRFMGADMSYRWRMNETPNNCSGANCSDDLTDFLNQVSNQTVTSGGLTYTLVVRGFTAPNSGSTGCQANPTTVNPINQFRTVEGTRTYGCLYASLEQVRQVTVKKVVASPYGTAPNQSFAFTSTSTLAGSPWSAPGTASLTSNGTFTRAYNSGEQITISEGAQSAPWSFTSLSCVDGTGAAIGTVSGQTVTIPRGSTASSAAAAPITCTYTNTYTPRATLTLVKNVTATGQPTPQAVPADWTLRAQGQGTISSQSISGPGNSAAVTSQSVIAGTYVLSETPNNPANTGGYVQDGDWICTAGTVSTTGGVTSVTLSHGQSATCTVKNKYQTGSLSLTKTVTGGGYTGGTTKGFDVQYSCVADGRTVSGTRTLFPAGANGTAGSAVVVTNLPAGATCTVTETPPTGGLVNSSWVWATAAFNPNPAVVVIPAGGTASVNVTNPTSQNLGSFTVNKVVSPRADVPAAGYTGGNTRQFPYSYVCTIGGVETKSGSGTFSIGTPITVTGVPATSVCVVTEGALSTAGGDFADGSYAWDGSSGAVTLDPIPVNGSRTGTITNYVKRVYQNLTLTKTVQGGGYIGTGEPFSVVVTCGQGASEVTRTVSLASGGSKTVQVPAGVACTVVEQTPADTLLEDAYSWQAPTYTGLTSGVVTVPVGQSRTVGVTNTSFIDKGRISVTKDIAHYAGAVANGTTFAVQVACGTSPAIPVTLTWTGGASDTWTSDLLPVGTQCTVTESNPSGGLVDASYAWTPAPAAQQVAVPQSTQPTLVTVTNDITRVRAPFTIQKVVNKPAGAPTTGGFSGTYSCVYGEDGPVTGTWTAPAGGGAATLSPAANVLLGSVCTAVETTPTNPTDPAYTWTVQQPGSTPVTTTAGGTATVTNTLNHGTGSFSVAKSVTGGAAGTAFADDSFGFSYVCTPQTGEPISGSLAFKAGQSQSVADIPNGSTCVVKETSTPDPIDPYRWDGVTFAGAGGSASDGGWSFTTPTDGASVTVTATNAISKRFGSVAVAKQVTGETAGFTGGSTAMFPVVLVCDGVTYGPETIANGGSTTFSGIPLGASCAASELAFSGGLANGSFAWELAVIGDDVTVTTENGSSGTIAVKNPIRRVYAPVQLTKDLQVGDLVDVVDPTTQFDGEWTCVYTGAGGTTSVTGTWAGTDATVNDGGSAQTLTRGGTSATTTDVLVGSVCTPTESTLGAPSTDPSYAWDDATLTPATVTGDGIATMTVVNTLRRDTGDVVVKKVLTGEVAGVTSGTTFPVNAICRFGDLAETFTGSQNLTAGGDFVTLISGVPGGWTCEITEGAATNPDGPALRDASFAWGDTTIEPSSVTVAVGRSQQVVVTNDVERVLGRFGIAKTLREGTPEPSDATFSGAYLCTYDADTTFTGTWSVDGTGAATLTPVTPAGVTSFPLGTTCTVTSEDELGTNEFLPDTSWAWDAPDLGEEVTVAAGVTPTITVTNAAHRVFTDLSVTKVYAGDAAALADDATVTGAWACYYPADSDTRVAGGTWSLPASGGTVTLATADPADDGDDVPAESRCTVTEDTLSDDLLVNSSWAWATPAYEPAATGGASGEVTTAVDETADVTVTNDTSRVLGAFTIVKQVQRDTRSQTVTLDAGLGYSGTWTCELGDESWNGTWGPIPDGGSVVASDIPLGATCTVAEGERIAPVASDVSVQWLPWSANEVVVESVDQRPVSRVTNPLVRLAGAFTVSKTVSQPDGGYVADSTFDFEWRCTADNGDLYPADGPGSFTLADGGTFSAPDGIPVSSECTVTEVGLPDPSHTSYTWSTSAQLTENGVVADPTDGASTTFELGDVATDVTLAAFTNTLTQHTGTFTVSKSIVSAGDEVLPDVDGLSFDVTASWTDLAGDAQSEILTIPGDGTPVSGPTLPIDTEVTLAETSVDTAPAGWRWTGTPTFTIGGETADTFVVAEETAAEAVVTNTLEREKGTFTVGKVVSNPDGVGNLPGSYSLWYSIDGAEPVEVPLAAGATSAAITVPTLVDVTVWETAPGAVPGGSWGTPTWTLDGVSTTPAEDGSVTFQVPADTGVAAVVTNPIRSVPVDVDKTYVSSSLDADGVWTVVYDVDVTNGHESDTALYSLVDTLEFGDGITVTGASWTGPGDEDGGAFADGATSATLATDRQLAAGGLDSYVVTVTATIDPAAWTSQDSQLECTRTEEGRVGGFLNRATVSWPGGSDDGEDCGTPTLPTIEKEFVSATQSTTDATRWTVAYTVTVTGGDQDTVYDLADVPGFPAGVTLGTGTAQLLPDGPVVTIAGDGTIATDVALAAGEVHTYRVLWPVTIVRDPAPGLAECGEVPTQGHGFFNEAAITVGGVVIDDTDCGPIDELVVPSVTKTATSTTEGEDGVWTVTYDVTVTLPTDEETNPKGLAAAYDLVDTLDFGDGIDIESAEWTGPGDAAGEFEGGSATLATGVTITPGDTPHVYQVTVRATVPASVFDAGLDRCVGGEGEGGSGFLNTVQLSSGGVDVEKEACSEPKAPTIQKTGQQAVEHEDGSWTISYLVTVSHEGEPGGEGEAGDPDVVFTLKDSPVTLPTGVTLVPGTWHAAAESDDAPAVVDADRPASGDWTIATGSLKPGQSYTYRVSADVTVAPVATGSDPYELGECPDVEGGGGIVLRNVGIVGSGAYEADDDGCTTVLPPQAWALAKTSDPASGSTVLPGATVTYTLTATNTGQRPVVGAVALDDLTGVLDHAELTQPLPAGLTLDGSTLTWTVPDLPIGESAAVSYTVTVAKDAIGVTLVNVATPGTGGECIESCTTDHPTPRWTISKTSDPVSGSTVTKGRTITYTLTATNVSDAVVSGAKGVDDLSGVLPHATLGTLPSGVTVSGSTLTWSIPDLAPGESATVSYKVTVGSVTKTTTLKNVVAPVGPGGECSGTCTTTHTINPPPTPFIPALGSSGMLGLLGLALLLLAAGATMVLRPRRQH</sequence>
<keyword evidence="6" id="KW-1185">Reference proteome</keyword>
<feature type="domain" description="DUF7927" evidence="4">
    <location>
        <begin position="2974"/>
        <end position="3088"/>
    </location>
</feature>
<dbReference type="InterPro" id="IPR055371">
    <property type="entry name" value="SpaA_PFL_dom_4"/>
</dbReference>
<dbReference type="Pfam" id="PF19407">
    <property type="entry name" value="DUF5979"/>
    <property type="match status" value="14"/>
</dbReference>
<dbReference type="InterPro" id="IPR057687">
    <property type="entry name" value="DUF7927"/>
</dbReference>
<evidence type="ECO:0000259" key="2">
    <source>
        <dbReference type="Pfam" id="PF19407"/>
    </source>
</evidence>
<feature type="domain" description="DUF5979" evidence="2">
    <location>
        <begin position="1790"/>
        <end position="1881"/>
    </location>
</feature>
<accession>A0A3N2DAI2</accession>
<feature type="domain" description="DUF5979" evidence="2">
    <location>
        <begin position="1309"/>
        <end position="1424"/>
    </location>
</feature>
<evidence type="ECO:0000256" key="1">
    <source>
        <dbReference type="SAM" id="Phobius"/>
    </source>
</evidence>
<feature type="domain" description="DUF5979" evidence="2">
    <location>
        <begin position="764"/>
        <end position="863"/>
    </location>
</feature>
<dbReference type="Pfam" id="PF24514">
    <property type="entry name" value="SpaA_4"/>
    <property type="match status" value="1"/>
</dbReference>
<evidence type="ECO:0000259" key="3">
    <source>
        <dbReference type="Pfam" id="PF24514"/>
    </source>
</evidence>
<organism evidence="5 6">
    <name type="scientific">Salana multivorans</name>
    <dbReference type="NCBI Taxonomy" id="120377"/>
    <lineage>
        <taxon>Bacteria</taxon>
        <taxon>Bacillati</taxon>
        <taxon>Actinomycetota</taxon>
        <taxon>Actinomycetes</taxon>
        <taxon>Micrococcales</taxon>
        <taxon>Beutenbergiaceae</taxon>
        <taxon>Salana</taxon>
    </lineage>
</organism>
<dbReference type="Gene3D" id="2.60.40.1140">
    <property type="entry name" value="Collagen-binding surface protein Cna, B-type domain"/>
    <property type="match status" value="2"/>
</dbReference>
<feature type="domain" description="DUF5979" evidence="2">
    <location>
        <begin position="978"/>
        <end position="1077"/>
    </location>
</feature>
<feature type="domain" description="SpaA-like prealbumin fold" evidence="3">
    <location>
        <begin position="301"/>
        <end position="414"/>
    </location>
</feature>
<dbReference type="EMBL" id="RKHQ01000001">
    <property type="protein sequence ID" value="ROR96816.1"/>
    <property type="molecule type" value="Genomic_DNA"/>
</dbReference>
<evidence type="ECO:0000313" key="5">
    <source>
        <dbReference type="EMBL" id="ROR96816.1"/>
    </source>
</evidence>
<reference evidence="5 6" key="1">
    <citation type="submission" date="2018-11" db="EMBL/GenBank/DDBJ databases">
        <title>Sequencing the genomes of 1000 actinobacteria strains.</title>
        <authorList>
            <person name="Klenk H.-P."/>
        </authorList>
    </citation>
    <scope>NUCLEOTIDE SEQUENCE [LARGE SCALE GENOMIC DNA]</scope>
    <source>
        <strain evidence="5 6">DSM 13521</strain>
    </source>
</reference>
<feature type="domain" description="DUF5979" evidence="2">
    <location>
        <begin position="2027"/>
        <end position="2135"/>
    </location>
</feature>
<protein>
    <submittedName>
        <fullName evidence="5">Uncharacterized protein DUF11</fullName>
    </submittedName>
</protein>
<gene>
    <name evidence="5" type="ORF">EDD28_1407</name>
</gene>
<keyword evidence="1" id="KW-1133">Transmembrane helix</keyword>
<keyword evidence="1" id="KW-0812">Transmembrane</keyword>
<feature type="domain" description="DUF5979" evidence="2">
    <location>
        <begin position="1085"/>
        <end position="1193"/>
    </location>
</feature>
<feature type="domain" description="DUF5979" evidence="2">
    <location>
        <begin position="533"/>
        <end position="639"/>
    </location>
</feature>
<dbReference type="InterPro" id="IPR047995">
    <property type="entry name" value="Choice_anch_K"/>
</dbReference>
<feature type="domain" description="DUF5979" evidence="2">
    <location>
        <begin position="1202"/>
        <end position="1298"/>
    </location>
</feature>